<feature type="region of interest" description="Disordered" evidence="1">
    <location>
        <begin position="1"/>
        <end position="142"/>
    </location>
</feature>
<dbReference type="EMBL" id="HBFR01043282">
    <property type="protein sequence ID" value="CAD8904472.1"/>
    <property type="molecule type" value="Transcribed_RNA"/>
</dbReference>
<feature type="compositionally biased region" description="Basic and acidic residues" evidence="1">
    <location>
        <begin position="26"/>
        <end position="35"/>
    </location>
</feature>
<feature type="compositionally biased region" description="Basic residues" evidence="1">
    <location>
        <begin position="49"/>
        <end position="59"/>
    </location>
</feature>
<protein>
    <submittedName>
        <fullName evidence="2">Uncharacterized protein</fullName>
    </submittedName>
</protein>
<dbReference type="AlphaFoldDB" id="A0A7S1G2A4"/>
<name>A0A7S1G2A4_9STRA</name>
<evidence type="ECO:0000256" key="1">
    <source>
        <dbReference type="SAM" id="MobiDB-lite"/>
    </source>
</evidence>
<feature type="compositionally biased region" description="Basic residues" evidence="1">
    <location>
        <begin position="93"/>
        <end position="116"/>
    </location>
</feature>
<gene>
    <name evidence="2" type="ORF">CHYS00102_LOCUS31692</name>
</gene>
<evidence type="ECO:0000313" key="2">
    <source>
        <dbReference type="EMBL" id="CAD8904472.1"/>
    </source>
</evidence>
<sequence>MRAKMSLSSSSPPPLAAAPPAGADTVSHDGEEFSDRLPVSRLALPHAVPQKRHCARRKGQYSGELPRPRPFHPPLATVPTRRSRRDRFSCRTPVRRRPLAVRRPRSRSRTAARKASKVAGSPRKPLKIKKPLVHFLSKKPRK</sequence>
<feature type="compositionally biased region" description="Low complexity" evidence="1">
    <location>
        <begin position="1"/>
        <end position="10"/>
    </location>
</feature>
<proteinExistence type="predicted"/>
<organism evidence="2">
    <name type="scientific">Corethron hystrix</name>
    <dbReference type="NCBI Taxonomy" id="216773"/>
    <lineage>
        <taxon>Eukaryota</taxon>
        <taxon>Sar</taxon>
        <taxon>Stramenopiles</taxon>
        <taxon>Ochrophyta</taxon>
        <taxon>Bacillariophyta</taxon>
        <taxon>Coscinodiscophyceae</taxon>
        <taxon>Corethrophycidae</taxon>
        <taxon>Corethrales</taxon>
        <taxon>Corethraceae</taxon>
        <taxon>Corethron</taxon>
    </lineage>
</organism>
<reference evidence="2" key="1">
    <citation type="submission" date="2021-01" db="EMBL/GenBank/DDBJ databases">
        <authorList>
            <person name="Corre E."/>
            <person name="Pelletier E."/>
            <person name="Niang G."/>
            <person name="Scheremetjew M."/>
            <person name="Finn R."/>
            <person name="Kale V."/>
            <person name="Holt S."/>
            <person name="Cochrane G."/>
            <person name="Meng A."/>
            <person name="Brown T."/>
            <person name="Cohen L."/>
        </authorList>
    </citation>
    <scope>NUCLEOTIDE SEQUENCE</scope>
    <source>
        <strain evidence="2">308</strain>
    </source>
</reference>
<accession>A0A7S1G2A4</accession>
<feature type="compositionally biased region" description="Basic residues" evidence="1">
    <location>
        <begin position="124"/>
        <end position="142"/>
    </location>
</feature>